<evidence type="ECO:0000259" key="2">
    <source>
        <dbReference type="PROSITE" id="PS50213"/>
    </source>
</evidence>
<dbReference type="PANTHER" id="PTHR10900">
    <property type="entry name" value="PERIOSTIN-RELATED"/>
    <property type="match status" value="1"/>
</dbReference>
<sequence length="303" mass="30367">MRYLSATAILALAAGATAQDLVAALQADPELSSLLGAISAVPGLADQLDAAEGITIFAPVNDAFAAVDPASAAGQAIANSDVDGIASVLSYHVVPQTIPSSAITVTPQFVPTLLTPENVIGGAAATAVTPAQNLGVQLNGTSVILRSGNLATSTVTQADIVVGGATIHKIDSVLTIPTNASTTATAAGLTSIADALTAAGEVDFFDSEPDVTIFIPSNEAFEAIADTVANLTTDQLQDVLLKHIVVGAVVYSPSIPAGDTVVESALGEHNTITNKDGVITTNDATVIVADVLLSNGVGHVIDR</sequence>
<gene>
    <name evidence="3" type="ORF">Daus18300_003839</name>
</gene>
<evidence type="ECO:0000313" key="3">
    <source>
        <dbReference type="EMBL" id="KAL1873965.1"/>
    </source>
</evidence>
<evidence type="ECO:0000313" key="4">
    <source>
        <dbReference type="Proteomes" id="UP001583177"/>
    </source>
</evidence>
<dbReference type="InterPro" id="IPR036378">
    <property type="entry name" value="FAS1_dom_sf"/>
</dbReference>
<evidence type="ECO:0000256" key="1">
    <source>
        <dbReference type="SAM" id="SignalP"/>
    </source>
</evidence>
<dbReference type="Gene3D" id="2.30.180.10">
    <property type="entry name" value="FAS1 domain"/>
    <property type="match status" value="2"/>
</dbReference>
<reference evidence="3 4" key="1">
    <citation type="journal article" date="2024" name="IMA Fungus">
        <title>IMA Genome - F19 : A genome assembly and annotation guide to empower mycologists, including annotated draft genome sequences of Ceratocystis pirilliformis, Diaporthe australafricana, Fusarium ophioides, Paecilomyces lecythidis, and Sporothrix stenoceras.</title>
        <authorList>
            <person name="Aylward J."/>
            <person name="Wilson A.M."/>
            <person name="Visagie C.M."/>
            <person name="Spraker J."/>
            <person name="Barnes I."/>
            <person name="Buitendag C."/>
            <person name="Ceriani C."/>
            <person name="Del Mar Angel L."/>
            <person name="du Plessis D."/>
            <person name="Fuchs T."/>
            <person name="Gasser K."/>
            <person name="Kramer D."/>
            <person name="Li W."/>
            <person name="Munsamy K."/>
            <person name="Piso A."/>
            <person name="Price J.L."/>
            <person name="Sonnekus B."/>
            <person name="Thomas C."/>
            <person name="van der Nest A."/>
            <person name="van Dijk A."/>
            <person name="van Heerden A."/>
            <person name="van Vuuren N."/>
            <person name="Yilmaz N."/>
            <person name="Duong T.A."/>
            <person name="van der Merwe N.A."/>
            <person name="Wingfield M.J."/>
            <person name="Wingfield B.D."/>
        </authorList>
    </citation>
    <scope>NUCLEOTIDE SEQUENCE [LARGE SCALE GENOMIC DNA]</scope>
    <source>
        <strain evidence="3 4">CMW 18300</strain>
    </source>
</reference>
<dbReference type="Proteomes" id="UP001583177">
    <property type="component" value="Unassembled WGS sequence"/>
</dbReference>
<comment type="caution">
    <text evidence="3">The sequence shown here is derived from an EMBL/GenBank/DDBJ whole genome shotgun (WGS) entry which is preliminary data.</text>
</comment>
<name>A0ABR3XDV7_9PEZI</name>
<accession>A0ABR3XDV7</accession>
<dbReference type="EMBL" id="JAWRVE010000024">
    <property type="protein sequence ID" value="KAL1873965.1"/>
    <property type="molecule type" value="Genomic_DNA"/>
</dbReference>
<feature type="domain" description="FAS1" evidence="2">
    <location>
        <begin position="18"/>
        <end position="174"/>
    </location>
</feature>
<dbReference type="PANTHER" id="PTHR10900:SF77">
    <property type="entry name" value="FI19380P1"/>
    <property type="match status" value="1"/>
</dbReference>
<keyword evidence="1" id="KW-0732">Signal</keyword>
<feature type="signal peptide" evidence="1">
    <location>
        <begin position="1"/>
        <end position="18"/>
    </location>
</feature>
<dbReference type="InterPro" id="IPR050904">
    <property type="entry name" value="Adhesion/Biosynth-related"/>
</dbReference>
<dbReference type="SMART" id="SM00554">
    <property type="entry name" value="FAS1"/>
    <property type="match status" value="2"/>
</dbReference>
<dbReference type="Pfam" id="PF02469">
    <property type="entry name" value="Fasciclin"/>
    <property type="match status" value="2"/>
</dbReference>
<protein>
    <recommendedName>
        <fullName evidence="2">FAS1 domain-containing protein</fullName>
    </recommendedName>
</protein>
<dbReference type="SUPFAM" id="SSF82153">
    <property type="entry name" value="FAS1 domain"/>
    <property type="match status" value="2"/>
</dbReference>
<dbReference type="InterPro" id="IPR000782">
    <property type="entry name" value="FAS1_domain"/>
</dbReference>
<feature type="domain" description="FAS1" evidence="2">
    <location>
        <begin position="176"/>
        <end position="303"/>
    </location>
</feature>
<organism evidence="3 4">
    <name type="scientific">Diaporthe australafricana</name>
    <dbReference type="NCBI Taxonomy" id="127596"/>
    <lineage>
        <taxon>Eukaryota</taxon>
        <taxon>Fungi</taxon>
        <taxon>Dikarya</taxon>
        <taxon>Ascomycota</taxon>
        <taxon>Pezizomycotina</taxon>
        <taxon>Sordariomycetes</taxon>
        <taxon>Sordariomycetidae</taxon>
        <taxon>Diaporthales</taxon>
        <taxon>Diaporthaceae</taxon>
        <taxon>Diaporthe</taxon>
    </lineage>
</organism>
<feature type="chain" id="PRO_5045988389" description="FAS1 domain-containing protein" evidence="1">
    <location>
        <begin position="19"/>
        <end position="303"/>
    </location>
</feature>
<keyword evidence="4" id="KW-1185">Reference proteome</keyword>
<dbReference type="PROSITE" id="PS50213">
    <property type="entry name" value="FAS1"/>
    <property type="match status" value="2"/>
</dbReference>
<proteinExistence type="predicted"/>